<feature type="region of interest" description="Disordered" evidence="1">
    <location>
        <begin position="118"/>
        <end position="154"/>
    </location>
</feature>
<protein>
    <submittedName>
        <fullName evidence="2">Uncharacterized protein</fullName>
    </submittedName>
</protein>
<feature type="compositionally biased region" description="Polar residues" evidence="1">
    <location>
        <begin position="131"/>
        <end position="140"/>
    </location>
</feature>
<evidence type="ECO:0000313" key="2">
    <source>
        <dbReference type="EMBL" id="KKN79241.1"/>
    </source>
</evidence>
<sequence>MSEKLNTINIQGKPYVMVHDRVIKFHKLYENGCIQTILVSSYESDIVVIKAKAIPDIDKSERYFTGYAQEIKGEGYINKTSALENAETSAIGRALGLLGIGIVHGLPSADEINKAHNYKSPVQEPNESEYRQTPKSSNRSSDYKQKPRQLSSKQKDMIIKAAADNMVENDTMAKYIQIVWEAEDLNKLEATYEDVNDMIQTIKNGKIQAEIDAKIDMDTGEIK</sequence>
<accession>A0A0F9W0Q4</accession>
<gene>
    <name evidence="2" type="ORF">LCGC14_0342590</name>
</gene>
<evidence type="ECO:0000256" key="1">
    <source>
        <dbReference type="SAM" id="MobiDB-lite"/>
    </source>
</evidence>
<reference evidence="2" key="1">
    <citation type="journal article" date="2015" name="Nature">
        <title>Complex archaea that bridge the gap between prokaryotes and eukaryotes.</title>
        <authorList>
            <person name="Spang A."/>
            <person name="Saw J.H."/>
            <person name="Jorgensen S.L."/>
            <person name="Zaremba-Niedzwiedzka K."/>
            <person name="Martijn J."/>
            <person name="Lind A.E."/>
            <person name="van Eijk R."/>
            <person name="Schleper C."/>
            <person name="Guy L."/>
            <person name="Ettema T.J."/>
        </authorList>
    </citation>
    <scope>NUCLEOTIDE SEQUENCE</scope>
</reference>
<organism evidence="2">
    <name type="scientific">marine sediment metagenome</name>
    <dbReference type="NCBI Taxonomy" id="412755"/>
    <lineage>
        <taxon>unclassified sequences</taxon>
        <taxon>metagenomes</taxon>
        <taxon>ecological metagenomes</taxon>
    </lineage>
</organism>
<comment type="caution">
    <text evidence="2">The sequence shown here is derived from an EMBL/GenBank/DDBJ whole genome shotgun (WGS) entry which is preliminary data.</text>
</comment>
<dbReference type="AlphaFoldDB" id="A0A0F9W0Q4"/>
<proteinExistence type="predicted"/>
<name>A0A0F9W0Q4_9ZZZZ</name>
<dbReference type="EMBL" id="LAZR01000251">
    <property type="protein sequence ID" value="KKN79241.1"/>
    <property type="molecule type" value="Genomic_DNA"/>
</dbReference>